<evidence type="ECO:0000256" key="8">
    <source>
        <dbReference type="ARBA" id="ARBA00022989"/>
    </source>
</evidence>
<keyword evidence="8 13" id="KW-1133">Transmembrane helix</keyword>
<feature type="transmembrane region" description="Helical" evidence="13">
    <location>
        <begin position="6"/>
        <end position="39"/>
    </location>
</feature>
<evidence type="ECO:0000256" key="7">
    <source>
        <dbReference type="ARBA" id="ARBA00022695"/>
    </source>
</evidence>
<dbReference type="GO" id="GO:0004605">
    <property type="term" value="F:phosphatidate cytidylyltransferase activity"/>
    <property type="evidence" value="ECO:0007669"/>
    <property type="project" value="UniProtKB-EC"/>
</dbReference>
<evidence type="ECO:0000256" key="4">
    <source>
        <dbReference type="ARBA" id="ARBA00022516"/>
    </source>
</evidence>
<keyword evidence="3" id="KW-1003">Cell membrane</keyword>
<keyword evidence="10 13" id="KW-0472">Membrane</keyword>
<keyword evidence="11" id="KW-0594">Phospholipid biosynthesis</keyword>
<keyword evidence="4" id="KW-0444">Lipid biosynthesis</keyword>
<comment type="similarity">
    <text evidence="2">Belongs to the CDS family.</text>
</comment>
<keyword evidence="5 14" id="KW-0808">Transferase</keyword>
<feature type="transmembrane region" description="Helical" evidence="13">
    <location>
        <begin position="104"/>
        <end position="124"/>
    </location>
</feature>
<dbReference type="PANTHER" id="PTHR46382:SF1">
    <property type="entry name" value="PHOSPHATIDATE CYTIDYLYLTRANSFERASE"/>
    <property type="match status" value="1"/>
</dbReference>
<organism evidence="14">
    <name type="scientific">hydrocarbon metagenome</name>
    <dbReference type="NCBI Taxonomy" id="938273"/>
    <lineage>
        <taxon>unclassified sequences</taxon>
        <taxon>metagenomes</taxon>
        <taxon>ecological metagenomes</taxon>
    </lineage>
</organism>
<keyword evidence="12" id="KW-1208">Phospholipid metabolism</keyword>
<evidence type="ECO:0000256" key="9">
    <source>
        <dbReference type="ARBA" id="ARBA00023098"/>
    </source>
</evidence>
<dbReference type="Pfam" id="PF01148">
    <property type="entry name" value="CTP_transf_1"/>
    <property type="match status" value="1"/>
</dbReference>
<evidence type="ECO:0000313" key="14">
    <source>
        <dbReference type="EMBL" id="KUG03626.1"/>
    </source>
</evidence>
<feature type="transmembrane region" description="Helical" evidence="13">
    <location>
        <begin position="51"/>
        <end position="68"/>
    </location>
</feature>
<sequence>MLKVRILSAVIGIPILLIMLYQGGIYWWSLFILMGMVALYEYYRMMSVKGYEPIYLPGFMVLWAMILSAADTLYLLPAFLLIIIVFALFLIFQYPRIDINNISLSFFGAFYLGLLLSFTLKIFYLDDRLWIMILSLLLTWASDTGGYFAGRFWGSKPLAPALSPNKTREGAVGAIVLSVVSAGLFFSIIEIGHTNFAYVLVLGLVASIFAQIGDLMISGMKRFFGVKDTGKIIPGHGGVLDRFDSFLMVVPLIYYFFLYLV</sequence>
<keyword evidence="6 13" id="KW-0812">Transmembrane</keyword>
<feature type="transmembrane region" description="Helical" evidence="13">
    <location>
        <begin position="239"/>
        <end position="260"/>
    </location>
</feature>
<evidence type="ECO:0000256" key="2">
    <source>
        <dbReference type="ARBA" id="ARBA00010185"/>
    </source>
</evidence>
<comment type="subcellular location">
    <subcellularLocation>
        <location evidence="1">Cell membrane</location>
        <topology evidence="1">Multi-pass membrane protein</topology>
    </subcellularLocation>
</comment>
<reference evidence="14" key="1">
    <citation type="journal article" date="2015" name="Proc. Natl. Acad. Sci. U.S.A.">
        <title>Networks of energetic and metabolic interactions define dynamics in microbial communities.</title>
        <authorList>
            <person name="Embree M."/>
            <person name="Liu J.K."/>
            <person name="Al-Bassam M.M."/>
            <person name="Zengler K."/>
        </authorList>
    </citation>
    <scope>NUCLEOTIDE SEQUENCE</scope>
</reference>
<name>A0A0W8E4P2_9ZZZZ</name>
<dbReference type="EMBL" id="LNQE01001877">
    <property type="protein sequence ID" value="KUG03626.1"/>
    <property type="molecule type" value="Genomic_DNA"/>
</dbReference>
<gene>
    <name evidence="14" type="ORF">ASZ90_019059</name>
</gene>
<evidence type="ECO:0000256" key="3">
    <source>
        <dbReference type="ARBA" id="ARBA00022475"/>
    </source>
</evidence>
<proteinExistence type="inferred from homology"/>
<dbReference type="GO" id="GO:0005886">
    <property type="term" value="C:plasma membrane"/>
    <property type="evidence" value="ECO:0007669"/>
    <property type="project" value="UniProtKB-SubCell"/>
</dbReference>
<accession>A0A0W8E4P2</accession>
<dbReference type="InterPro" id="IPR000374">
    <property type="entry name" value="PC_trans"/>
</dbReference>
<evidence type="ECO:0000256" key="5">
    <source>
        <dbReference type="ARBA" id="ARBA00022679"/>
    </source>
</evidence>
<dbReference type="PANTHER" id="PTHR46382">
    <property type="entry name" value="PHOSPHATIDATE CYTIDYLYLTRANSFERASE"/>
    <property type="match status" value="1"/>
</dbReference>
<evidence type="ECO:0000256" key="11">
    <source>
        <dbReference type="ARBA" id="ARBA00023209"/>
    </source>
</evidence>
<feature type="transmembrane region" description="Helical" evidence="13">
    <location>
        <begin position="170"/>
        <end position="189"/>
    </location>
</feature>
<dbReference type="AlphaFoldDB" id="A0A0W8E4P2"/>
<evidence type="ECO:0000256" key="10">
    <source>
        <dbReference type="ARBA" id="ARBA00023136"/>
    </source>
</evidence>
<feature type="transmembrane region" description="Helical" evidence="13">
    <location>
        <begin position="130"/>
        <end position="149"/>
    </location>
</feature>
<feature type="transmembrane region" description="Helical" evidence="13">
    <location>
        <begin position="195"/>
        <end position="218"/>
    </location>
</feature>
<comment type="caution">
    <text evidence="14">The sequence shown here is derived from an EMBL/GenBank/DDBJ whole genome shotgun (WGS) entry which is preliminary data.</text>
</comment>
<keyword evidence="9" id="KW-0443">Lipid metabolism</keyword>
<evidence type="ECO:0000256" key="6">
    <source>
        <dbReference type="ARBA" id="ARBA00022692"/>
    </source>
</evidence>
<feature type="transmembrane region" description="Helical" evidence="13">
    <location>
        <begin position="74"/>
        <end position="92"/>
    </location>
</feature>
<evidence type="ECO:0000256" key="12">
    <source>
        <dbReference type="ARBA" id="ARBA00023264"/>
    </source>
</evidence>
<dbReference type="GO" id="GO:0016024">
    <property type="term" value="P:CDP-diacylglycerol biosynthetic process"/>
    <property type="evidence" value="ECO:0007669"/>
    <property type="project" value="TreeGrafter"/>
</dbReference>
<evidence type="ECO:0000256" key="13">
    <source>
        <dbReference type="SAM" id="Phobius"/>
    </source>
</evidence>
<dbReference type="EC" id="2.7.7.41" evidence="14"/>
<protein>
    <submittedName>
        <fullName evidence="14">Phosphatidate cytidylyltransferase</fullName>
        <ecNumber evidence="14">2.7.7.41</ecNumber>
    </submittedName>
</protein>
<keyword evidence="7 14" id="KW-0548">Nucleotidyltransferase</keyword>
<evidence type="ECO:0000256" key="1">
    <source>
        <dbReference type="ARBA" id="ARBA00004651"/>
    </source>
</evidence>
<dbReference type="PROSITE" id="PS01315">
    <property type="entry name" value="CDS"/>
    <property type="match status" value="1"/>
</dbReference>